<dbReference type="Gene3D" id="3.10.450.50">
    <property type="match status" value="1"/>
</dbReference>
<evidence type="ECO:0000313" key="2">
    <source>
        <dbReference type="Proteomes" id="UP000631418"/>
    </source>
</evidence>
<dbReference type="RefSeq" id="WP_012058286.1">
    <property type="nucleotide sequence ID" value="NZ_CP073279.1"/>
</dbReference>
<dbReference type="AlphaFoldDB" id="A0AAE2UZP4"/>
<accession>A0AAE2UZP4</accession>
<name>A0AAE2UZP4_CLOBE</name>
<protein>
    <submittedName>
        <fullName evidence="1">SEC-C domain-containing protein</fullName>
    </submittedName>
</protein>
<dbReference type="InterPro" id="IPR004027">
    <property type="entry name" value="SEC_C_motif"/>
</dbReference>
<comment type="caution">
    <text evidence="1">The sequence shown here is derived from an EMBL/GenBank/DDBJ whole genome shotgun (WGS) entry which is preliminary data.</text>
</comment>
<organism evidence="1 2">
    <name type="scientific">Clostridium beijerinckii</name>
    <name type="common">Clostridium MP</name>
    <dbReference type="NCBI Taxonomy" id="1520"/>
    <lineage>
        <taxon>Bacteria</taxon>
        <taxon>Bacillati</taxon>
        <taxon>Bacillota</taxon>
        <taxon>Clostridia</taxon>
        <taxon>Eubacteriales</taxon>
        <taxon>Clostridiaceae</taxon>
        <taxon>Clostridium</taxon>
    </lineage>
</organism>
<proteinExistence type="predicted"/>
<dbReference type="Proteomes" id="UP000631418">
    <property type="component" value="Unassembled WGS sequence"/>
</dbReference>
<dbReference type="SUPFAM" id="SSF103642">
    <property type="entry name" value="Sec-C motif"/>
    <property type="match status" value="1"/>
</dbReference>
<dbReference type="EMBL" id="JADOEF010000001">
    <property type="protein sequence ID" value="MBF7811165.1"/>
    <property type="molecule type" value="Genomic_DNA"/>
</dbReference>
<gene>
    <name evidence="1" type="ORF">IS491_21330</name>
</gene>
<evidence type="ECO:0000313" key="1">
    <source>
        <dbReference type="EMBL" id="MBF7811165.1"/>
    </source>
</evidence>
<dbReference type="Pfam" id="PF02810">
    <property type="entry name" value="SEC-C"/>
    <property type="match status" value="1"/>
</dbReference>
<sequence length="439" mass="51932">MKKKNDYNKQIKNGKENTGKCIEMKKCNEEEKENNKCKNCGEPASYFSDENNGWLCEDCRSIEDRLDKLANKIEKKLSKRVYSFDLNELINCLSKDEIYNIARNLGVNKISGLNKGKLIETLLKEYKNLVEKRALFFDEERYRILKSYVDSKGVKLFDDIDEEEADKSVYFIQQGMLFPTVKDGVSIFLMPEIVQALIKERNNIEYRRVIKFNSEIVNIFKAMNKVYGILKLTDAKEIIERYLNIENCELEELIREATYYYNEYREEGMFIVNNEIDNFDELLKDIDTEKDLSYAMISKEELLNMLEENWVYNSKAGKTFYKEFTNMFRVDRDMLIAMMEDLIFDVQENEPKDAVDKMIELINIENEEARYVAWSMMNKFVKKIRLWRYKGSTTNDIKSNVVSLKENKDIKRNDPCPCGSEKKYKKCCGKDEKVINLFE</sequence>
<reference evidence="1" key="1">
    <citation type="submission" date="2020-11" db="EMBL/GenBank/DDBJ databases">
        <authorList>
            <person name="Thieme N."/>
            <person name="Liebl W."/>
            <person name="Zverlov V."/>
        </authorList>
    </citation>
    <scope>NUCLEOTIDE SEQUENCE</scope>
    <source>
        <strain evidence="1">NT08</strain>
    </source>
</reference>
<dbReference type="OMA" id="NNTRQWA"/>